<dbReference type="GO" id="GO:0006310">
    <property type="term" value="P:DNA recombination"/>
    <property type="evidence" value="ECO:0007669"/>
    <property type="project" value="UniProtKB-KW"/>
</dbReference>
<proteinExistence type="predicted"/>
<evidence type="ECO:0000313" key="6">
    <source>
        <dbReference type="Proteomes" id="UP000002218"/>
    </source>
</evidence>
<dbReference type="STRING" id="479431.Namu_0859"/>
<dbReference type="eggNOG" id="COG2826">
    <property type="taxonomic scope" value="Bacteria"/>
</dbReference>
<dbReference type="EMBL" id="CP001737">
    <property type="protein sequence ID" value="ACV77270.1"/>
    <property type="molecule type" value="Genomic_DNA"/>
</dbReference>
<gene>
    <name evidence="4" type="ordered locus">Namu_0859</name>
    <name evidence="5" type="ordered locus">Namu_4773</name>
</gene>
<dbReference type="AlphaFoldDB" id="C8X8V1"/>
<feature type="compositionally biased region" description="Basic and acidic residues" evidence="2">
    <location>
        <begin position="141"/>
        <end position="158"/>
    </location>
</feature>
<keyword evidence="6" id="KW-1185">Reference proteome</keyword>
<dbReference type="GO" id="GO:0005829">
    <property type="term" value="C:cytosol"/>
    <property type="evidence" value="ECO:0007669"/>
    <property type="project" value="TreeGrafter"/>
</dbReference>
<dbReference type="GO" id="GO:0032196">
    <property type="term" value="P:transposition"/>
    <property type="evidence" value="ECO:0007669"/>
    <property type="project" value="TreeGrafter"/>
</dbReference>
<dbReference type="InterPro" id="IPR012337">
    <property type="entry name" value="RNaseH-like_sf"/>
</dbReference>
<feature type="domain" description="Integrase catalytic" evidence="3">
    <location>
        <begin position="164"/>
        <end position="329"/>
    </location>
</feature>
<dbReference type="InterPro" id="IPR053392">
    <property type="entry name" value="Transposase_IS30-like"/>
</dbReference>
<dbReference type="InParanoid" id="C8X8V1"/>
<evidence type="ECO:0000256" key="2">
    <source>
        <dbReference type="SAM" id="MobiDB-lite"/>
    </source>
</evidence>
<dbReference type="HOGENOM" id="CLU_035706_0_0_11"/>
<dbReference type="Gene3D" id="3.30.420.10">
    <property type="entry name" value="Ribonuclease H-like superfamily/Ribonuclease H"/>
    <property type="match status" value="1"/>
</dbReference>
<dbReference type="Proteomes" id="UP000002218">
    <property type="component" value="Chromosome"/>
</dbReference>
<protein>
    <submittedName>
        <fullName evidence="5">Integrase catalytic region</fullName>
    </submittedName>
</protein>
<dbReference type="KEGG" id="nml:Namu_4773"/>
<dbReference type="Pfam" id="PF13936">
    <property type="entry name" value="HTH_38"/>
    <property type="match status" value="1"/>
</dbReference>
<dbReference type="SUPFAM" id="SSF53098">
    <property type="entry name" value="Ribonuclease H-like"/>
    <property type="match status" value="1"/>
</dbReference>
<keyword evidence="1" id="KW-0233">DNA recombination</keyword>
<dbReference type="NCBIfam" id="NF033563">
    <property type="entry name" value="transpos_IS30"/>
    <property type="match status" value="1"/>
</dbReference>
<evidence type="ECO:0000256" key="1">
    <source>
        <dbReference type="ARBA" id="ARBA00023172"/>
    </source>
</evidence>
<evidence type="ECO:0000313" key="4">
    <source>
        <dbReference type="EMBL" id="ACV77270.1"/>
    </source>
</evidence>
<dbReference type="InterPro" id="IPR025246">
    <property type="entry name" value="IS30-like_HTH"/>
</dbReference>
<reference evidence="5 6" key="2">
    <citation type="journal article" date="2010" name="Stand. Genomic Sci.">
        <title>Complete genome sequence of Nakamurella multipartita type strain (Y-104).</title>
        <authorList>
            <person name="Tice H."/>
            <person name="Mayilraj S."/>
            <person name="Sims D."/>
            <person name="Lapidus A."/>
            <person name="Nolan M."/>
            <person name="Lucas S."/>
            <person name="Glavina Del Rio T."/>
            <person name="Copeland A."/>
            <person name="Cheng J.F."/>
            <person name="Meincke L."/>
            <person name="Bruce D."/>
            <person name="Goodwin L."/>
            <person name="Pitluck S."/>
            <person name="Ivanova N."/>
            <person name="Mavromatis K."/>
            <person name="Ovchinnikova G."/>
            <person name="Pati A."/>
            <person name="Chen A."/>
            <person name="Palaniappan K."/>
            <person name="Land M."/>
            <person name="Hauser L."/>
            <person name="Chang Y.J."/>
            <person name="Jeffries C.D."/>
            <person name="Detter J.C."/>
            <person name="Brettin T."/>
            <person name="Rohde M."/>
            <person name="Goker M."/>
            <person name="Bristow J."/>
            <person name="Eisen J.A."/>
            <person name="Markowitz V."/>
            <person name="Hugenholtz P."/>
            <person name="Kyrpides N.C."/>
            <person name="Klenk H.P."/>
            <person name="Chen F."/>
        </authorList>
    </citation>
    <scope>NUCLEOTIDE SEQUENCE [LARGE SCALE GENOMIC DNA]</scope>
    <source>
        <strain evidence="6">ATCC 700099 / DSM 44233 / CIP 104796 / JCM 9543 / NBRC 105858 / Y-104</strain>
        <strain evidence="5">DSM 44233</strain>
    </source>
</reference>
<dbReference type="InterPro" id="IPR001584">
    <property type="entry name" value="Integrase_cat-core"/>
</dbReference>
<dbReference type="InterPro" id="IPR036397">
    <property type="entry name" value="RNaseH_sf"/>
</dbReference>
<reference evidence="6" key="1">
    <citation type="submission" date="2009-09" db="EMBL/GenBank/DDBJ databases">
        <title>The complete genome of Nakamurella multipartita DSM 44233.</title>
        <authorList>
            <consortium name="US DOE Joint Genome Institute (JGI-PGF)"/>
            <person name="Lucas S."/>
            <person name="Copeland A."/>
            <person name="Lapidus A."/>
            <person name="Glavina del Rio T."/>
            <person name="Dalin E."/>
            <person name="Tice H."/>
            <person name="Bruce D."/>
            <person name="Goodwin L."/>
            <person name="Pitluck S."/>
            <person name="Kyrpides N."/>
            <person name="Mavromatis K."/>
            <person name="Ivanova N."/>
            <person name="Ovchinnikova G."/>
            <person name="Sims D."/>
            <person name="Meincke L."/>
            <person name="Brettin T."/>
            <person name="Detter J.C."/>
            <person name="Han C."/>
            <person name="Larimer F."/>
            <person name="Land M."/>
            <person name="Hauser L."/>
            <person name="Markowitz V."/>
            <person name="Cheng J.-F."/>
            <person name="Hugenholtz P."/>
            <person name="Woyke T."/>
            <person name="Wu D."/>
            <person name="Klenk H.-P."/>
            <person name="Eisen J.A."/>
        </authorList>
    </citation>
    <scope>NUCLEOTIDE SEQUENCE [LARGE SCALE GENOMIC DNA]</scope>
    <source>
        <strain evidence="6">ATCC 700099 / DSM 44233 / CIP 104796 / JCM 9543 / NBRC 105858 / Y-104</strain>
    </source>
</reference>
<dbReference type="GO" id="GO:0015074">
    <property type="term" value="P:DNA integration"/>
    <property type="evidence" value="ECO:0007669"/>
    <property type="project" value="InterPro"/>
</dbReference>
<dbReference type="KEGG" id="nml:Namu_0859"/>
<dbReference type="GO" id="GO:0003676">
    <property type="term" value="F:nucleic acid binding"/>
    <property type="evidence" value="ECO:0007669"/>
    <property type="project" value="InterPro"/>
</dbReference>
<feature type="region of interest" description="Disordered" evidence="2">
    <location>
        <begin position="50"/>
        <end position="74"/>
    </location>
</feature>
<dbReference type="PANTHER" id="PTHR10948:SF23">
    <property type="entry name" value="TRANSPOSASE INSI FOR INSERTION SEQUENCE ELEMENT IS30A-RELATED"/>
    <property type="match status" value="1"/>
</dbReference>
<organism evidence="5 6">
    <name type="scientific">Nakamurella multipartita (strain ATCC 700099 / DSM 44233 / CIP 104796 / JCM 9543 / NBRC 105858 / Y-104)</name>
    <name type="common">Microsphaera multipartita</name>
    <dbReference type="NCBI Taxonomy" id="479431"/>
    <lineage>
        <taxon>Bacteria</taxon>
        <taxon>Bacillati</taxon>
        <taxon>Actinomycetota</taxon>
        <taxon>Actinomycetes</taxon>
        <taxon>Nakamurellales</taxon>
        <taxon>Nakamurellaceae</taxon>
        <taxon>Nakamurella</taxon>
    </lineage>
</organism>
<evidence type="ECO:0000259" key="3">
    <source>
        <dbReference type="PROSITE" id="PS50994"/>
    </source>
</evidence>
<dbReference type="PROSITE" id="PS50994">
    <property type="entry name" value="INTEGRASE"/>
    <property type="match status" value="1"/>
</dbReference>
<name>C8X8V1_NAKMY</name>
<accession>C8X8V1</accession>
<dbReference type="Pfam" id="PF00665">
    <property type="entry name" value="rve"/>
    <property type="match status" value="1"/>
</dbReference>
<dbReference type="EMBL" id="CP001737">
    <property type="protein sequence ID" value="ACV81049.1"/>
    <property type="molecule type" value="Genomic_DNA"/>
</dbReference>
<dbReference type="GO" id="GO:0004803">
    <property type="term" value="F:transposase activity"/>
    <property type="evidence" value="ECO:0007669"/>
    <property type="project" value="TreeGrafter"/>
</dbReference>
<evidence type="ECO:0000313" key="5">
    <source>
        <dbReference type="EMBL" id="ACV81049.1"/>
    </source>
</evidence>
<sequence>MPGARLTVEERIVLADLLLAGATAAAIGRQLGRHRSTICREIKRNSLPSPYGYRPHAAHSQSCARAPRPKPRKLAPGTALRERVVSDLRRGWSPQQIAGRLAREHPDEPGLRVSHETIYHAWYVGGRGSLRLALQTEARIERSRRSTRDRPESLRGKISDAVPITQRPAEADDRRVPGHWEGDLVIGVGKSSAIATVVERASRFTLICGLPGGRRTAAAVNASLTSKITALPADLHRSLTWDRGKEMARHVDFTIATGIKVYFADPYSPWQRGTNENTNRLIRYYFPRGVADFRTISQEELDHVADLLNSRPRKVLGYRTPAEVLQELTVATTT</sequence>
<feature type="region of interest" description="Disordered" evidence="2">
    <location>
        <begin position="141"/>
        <end position="176"/>
    </location>
</feature>
<dbReference type="PANTHER" id="PTHR10948">
    <property type="entry name" value="TRANSPOSASE"/>
    <property type="match status" value="1"/>
</dbReference>
<dbReference type="InterPro" id="IPR051917">
    <property type="entry name" value="Transposase-Integrase"/>
</dbReference>